<evidence type="ECO:0000313" key="1">
    <source>
        <dbReference type="EMBL" id="CAK8684163.1"/>
    </source>
</evidence>
<dbReference type="EMBL" id="CAWYQH010000097">
    <property type="protein sequence ID" value="CAK8684163.1"/>
    <property type="molecule type" value="Genomic_DNA"/>
</dbReference>
<reference evidence="1 2" key="1">
    <citation type="submission" date="2024-02" db="EMBL/GenBank/DDBJ databases">
        <authorList>
            <person name="Daric V."/>
            <person name="Darras S."/>
        </authorList>
    </citation>
    <scope>NUCLEOTIDE SEQUENCE [LARGE SCALE GENOMIC DNA]</scope>
</reference>
<dbReference type="Proteomes" id="UP001642483">
    <property type="component" value="Unassembled WGS sequence"/>
</dbReference>
<protein>
    <submittedName>
        <fullName evidence="1">Uncharacterized protein</fullName>
    </submittedName>
</protein>
<accession>A0ABP0FXZ0</accession>
<organism evidence="1 2">
    <name type="scientific">Clavelina lepadiformis</name>
    <name type="common">Light-bulb sea squirt</name>
    <name type="synonym">Ascidia lepadiformis</name>
    <dbReference type="NCBI Taxonomy" id="159417"/>
    <lineage>
        <taxon>Eukaryota</taxon>
        <taxon>Metazoa</taxon>
        <taxon>Chordata</taxon>
        <taxon>Tunicata</taxon>
        <taxon>Ascidiacea</taxon>
        <taxon>Aplousobranchia</taxon>
        <taxon>Clavelinidae</taxon>
        <taxon>Clavelina</taxon>
    </lineage>
</organism>
<sequence length="133" mass="15331">MPHLRITMTMLENENCRTRNYSTYSASASPEFGQEIAASIVEVLRSFYNPIASIASDRHRSSKCVTFEFDDLIQRNTSPRIDFLKQLSKDDFNIALVDKMESSGWSWMGPNEICHNMTAQEATTTWTFRRHIS</sequence>
<comment type="caution">
    <text evidence="1">The sequence shown here is derived from an EMBL/GenBank/DDBJ whole genome shotgun (WGS) entry which is preliminary data.</text>
</comment>
<gene>
    <name evidence="1" type="ORF">CVLEPA_LOCUS15159</name>
</gene>
<proteinExistence type="predicted"/>
<name>A0ABP0FXZ0_CLALP</name>
<evidence type="ECO:0000313" key="2">
    <source>
        <dbReference type="Proteomes" id="UP001642483"/>
    </source>
</evidence>
<keyword evidence="2" id="KW-1185">Reference proteome</keyword>